<protein>
    <submittedName>
        <fullName evidence="1">Uncharacterized protein</fullName>
    </submittedName>
</protein>
<accession>A0A0S4LR45</accession>
<evidence type="ECO:0000313" key="2">
    <source>
        <dbReference type="Proteomes" id="UP000199032"/>
    </source>
</evidence>
<proteinExistence type="predicted"/>
<sequence length="49" mass="5755">MLLRREVVYSQVLPLNSYQPLRLEVAKLLQGHLLRKQHAVGYFQSAQFD</sequence>
<organism evidence="1 2">
    <name type="scientific">Candidatus Nitrospira nitrosa</name>
    <dbReference type="NCBI Taxonomy" id="1742972"/>
    <lineage>
        <taxon>Bacteria</taxon>
        <taxon>Pseudomonadati</taxon>
        <taxon>Nitrospirota</taxon>
        <taxon>Nitrospiria</taxon>
        <taxon>Nitrospirales</taxon>
        <taxon>Nitrospiraceae</taxon>
        <taxon>Nitrospira</taxon>
    </lineage>
</organism>
<gene>
    <name evidence="1" type="ORF">COMA1_70021</name>
</gene>
<dbReference type="Proteomes" id="UP000199032">
    <property type="component" value="Unassembled WGS sequence"/>
</dbReference>
<reference evidence="1 2" key="1">
    <citation type="submission" date="2015-10" db="EMBL/GenBank/DDBJ databases">
        <authorList>
            <person name="Gilbert D.G."/>
        </authorList>
    </citation>
    <scope>NUCLEOTIDE SEQUENCE [LARGE SCALE GENOMIC DNA]</scope>
    <source>
        <strain evidence="1">COMA1</strain>
    </source>
</reference>
<dbReference type="EMBL" id="CZQA01000013">
    <property type="protein sequence ID" value="CUS39088.1"/>
    <property type="molecule type" value="Genomic_DNA"/>
</dbReference>
<keyword evidence="2" id="KW-1185">Reference proteome</keyword>
<name>A0A0S4LR45_9BACT</name>
<evidence type="ECO:0000313" key="1">
    <source>
        <dbReference type="EMBL" id="CUS39088.1"/>
    </source>
</evidence>
<dbReference type="AlphaFoldDB" id="A0A0S4LR45"/>